<dbReference type="PROSITE" id="PS00455">
    <property type="entry name" value="AMP_BINDING"/>
    <property type="match status" value="2"/>
</dbReference>
<dbReference type="InterPro" id="IPR001242">
    <property type="entry name" value="Condensation_dom"/>
</dbReference>
<dbReference type="GO" id="GO:0009239">
    <property type="term" value="P:enterobactin biosynthetic process"/>
    <property type="evidence" value="ECO:0007669"/>
    <property type="project" value="TreeGrafter"/>
</dbReference>
<dbReference type="InterPro" id="IPR045851">
    <property type="entry name" value="AMP-bd_C_sf"/>
</dbReference>
<gene>
    <name evidence="7" type="ORF">GA0070622_2897</name>
</gene>
<dbReference type="InterPro" id="IPR029058">
    <property type="entry name" value="AB_hydrolase_fold"/>
</dbReference>
<comment type="cofactor">
    <cofactor evidence="1">
        <name>pantetheine 4'-phosphate</name>
        <dbReference type="ChEBI" id="CHEBI:47942"/>
    </cofactor>
</comment>
<dbReference type="CDD" id="cd19531">
    <property type="entry name" value="LCL_NRPS-like"/>
    <property type="match status" value="2"/>
</dbReference>
<dbReference type="PANTHER" id="PTHR45527:SF1">
    <property type="entry name" value="FATTY ACID SYNTHASE"/>
    <property type="match status" value="1"/>
</dbReference>
<dbReference type="Pfam" id="PF00975">
    <property type="entry name" value="Thioesterase"/>
    <property type="match status" value="1"/>
</dbReference>
<evidence type="ECO:0000256" key="3">
    <source>
        <dbReference type="ARBA" id="ARBA00022450"/>
    </source>
</evidence>
<sequence length="2367" mass="253340">MSELDKRLRAARARLADVVQPNSAEVAGRGDPARHVSAAQQWFWLEDRIVGGSPKYNVSEAIQLTGELDIRALRTAVAAVATRHPVLRTGFVDRGGAPMPVVHEPDAVPVLLCDVRDHPDVPALVATADAEPIPLATRPPMRVHVYRVADRRWLILLTVHHIAVDAPSMSLLWAEMAGQYRRVSAGGPPLLKRPRVCYADVAAAAAAPSPDDVDYWKRTLTGAPDLELPLDRPRGTPGERPGAQLPITVPAPLAARIRRCASRCGATEFMVHTAAFSALLAMLSGQRDVVVGTPVLGRAGSELQDVIGPFLNVLALRIDLSGEPDFIELIRRTRRTALEGFSRGQVPFAEVVKQVGAQKARNRNPLFETMITVEQGEPPLPRWPGAIVARVPIPTSHAKFDLEMMLTTGLPDGSVQGVVAYATDVLDAATADKVAELYIRLLDTVTQRPYEPVTGATLLGPHDPPVFTGPERAVGASLLQRIVEQAGRTPDAPAVGDRTRVLTYAELLATAAGIAGQLREAGVCRDDTVGVCLERTPQMVATLLGVWLAGAAYLPLDPSYGEKRIGYMLRRSSTSVVLTDGTTGQLLDWNAAGTRSLPVTGARAAVVENGMVDPEGLAYVIYTSGSTGRPRGVMVRHAGLAGFAVDWIERLGIDPTDTVAATTTISFDMAVLELLVPLAVGARVELIDRDTVIDGHRLAEVIETAGVTVMQATPAGWSLLIGSGWSGAPLRALSGGEALPAALARDIAARTERLWNAYGPTETTIGASAYLVPTDTEIAPALGEPLVNTTLAVLDSGGRPVAPGAAGELYIGGSRLARGYLGDPAATAARFVPDPTRPGERLYRTGDLVRRRFDGALEFLGRADNQLKIRGYRVEPEEIEARLRDHPSVADAAVHAAGQGIERVLVAYLVWRTTESDGWSRVRKALAEVLPDYMIPTMVVAMEQLPITPNGKLDRAALPAPPLPAGRPSAPPQTPLQRRVAAIWSSVLGVDGVGIDDDFFALGGHSLLAARLVAAVREQLGADVPMRQLFAHPTVAALCEFIGERPHSADHEPDLPVATGASPLSSTQQRFWFLDRLRASRTDYHVSVAVLLRGTIDPVLVHEALLTVVARHDILRTRFGDGAVQVIDPVRPLWTNVVELGRRTPVAFVDEIAAQPFDLAEGPLMRAGLARSGGDHVLALVLHHAVIDGSSMPILWREFNAAYRALAAGEPPAGRPPVQFADYARWERARTDDGRDLCYWRQRLAGASATEIPPDRPRPAVFVEDGAELRFELDAATTAAVDQLAHRGGTTPFVVLLGAFAVTVGLLAGTTDVVLGTPIAGAGRSRPEFAELIGPLLNSVVVRADVRPEHRFADLLAELHLDVADAHDHQQLPFERLVEQLDPQRDLARHPLFGIMFALDAFDESTVDLPGVIAEPLDASQVAVKLDLSMSLMRAAEHIDGALQYATSLYDPATAAVLVSMFRRVLALVVAAPDDPLGALPLAGPDDVLMPLPAEQPTRPGEPTEPETTLTELVERGIRDDAPTLTAGGQTLTGAQLRGRADALAVQLQRAGAGRGVLVGVLLPRSADLVVAMLAVLRSGSTLLTLDPLQPPTRLRRLLADVPLVVTDRPVGDPALAETVRIIEPDGPPGGVPTTRGPEPDDIAYITYTSGSTGTPKAVATRHGAAAGYLRHVIREYRLGQRDVVLQLAALSFDASVRDILSTLAAGARLVLTPDQETHDQRAIARALLDHEITALLSMVPSMLGALVTAARQLPRRPGLRLILTSGEELPAAVATAALDLGDQVEVVNQYGPTECTMTTTFHRVTEADLRAGYIPAGRPLPDARVLILDAGGRPLPRGAVGELAIGGPRVSAGYLGAPGLTALRFVPDPFQPGARLYRTGDLARVDHHGEVRYLGRLDHQVKVRGVRVEPGEIESSLLAVPGVRAAAVVVVGERDRVELVAHVVADPFDASLLRASVVETLPQSYHPSRFVRATELPRTVHGKVDRAELVRRTPPAVGPGREVLGPRDGAELRMVPVWERVLGCGPIGVRDDFFELGGHSLKAVELIDAIAETFGVELPLNAIFQHRTIEALAARTGQPAQDRLMVLLTAPDLSGPPLFLVHPQSGDACGYVALAREWGRWRPVYGIEAVGYNTDVAPLADIPAMAQRYVSEIRAVAPHGPYLLAGWSFGGNVALEMTRLLEAAGEKVAFLGVIDARAFGVDSTEHRYENVADLEKFSLSHGVRDAEISAEGQGGNADFEEVLAGLTRHLVDRARLPAGAQTPALRRMYEVFTANGHAADRFRPAEVGADIWLFKASEQHPSLSRPVVRPESWQQLTRGEIHVSLLPGNHHDLFTEPNVATVAVRLRDAVDAVLAVDSGATPGTDS</sequence>
<dbReference type="GO" id="GO:0031177">
    <property type="term" value="F:phosphopantetheine binding"/>
    <property type="evidence" value="ECO:0007669"/>
    <property type="project" value="InterPro"/>
</dbReference>
<evidence type="ECO:0000256" key="2">
    <source>
        <dbReference type="ARBA" id="ARBA00006432"/>
    </source>
</evidence>
<dbReference type="FunFam" id="1.10.1200.10:FF:000016">
    <property type="entry name" value="Non-ribosomal peptide synthase"/>
    <property type="match status" value="1"/>
</dbReference>
<dbReference type="InterPro" id="IPR009081">
    <property type="entry name" value="PP-bd_ACP"/>
</dbReference>
<evidence type="ECO:0000256" key="1">
    <source>
        <dbReference type="ARBA" id="ARBA00001957"/>
    </source>
</evidence>
<dbReference type="NCBIfam" id="TIGR01733">
    <property type="entry name" value="AA-adenyl-dom"/>
    <property type="match status" value="2"/>
</dbReference>
<dbReference type="STRING" id="946078.GA0070622_2897"/>
<dbReference type="InterPro" id="IPR001031">
    <property type="entry name" value="Thioesterase"/>
</dbReference>
<dbReference type="InterPro" id="IPR025110">
    <property type="entry name" value="AMP-bd_C"/>
</dbReference>
<dbReference type="Gene3D" id="3.30.559.30">
    <property type="entry name" value="Nonribosomal peptide synthetase, condensation domain"/>
    <property type="match status" value="2"/>
</dbReference>
<dbReference type="OrthoDB" id="5476914at2"/>
<dbReference type="FunFam" id="3.30.300.30:FF:000010">
    <property type="entry name" value="Enterobactin synthetase component F"/>
    <property type="match status" value="1"/>
</dbReference>
<dbReference type="InterPro" id="IPR010071">
    <property type="entry name" value="AA_adenyl_dom"/>
</dbReference>
<evidence type="ECO:0000256" key="5">
    <source>
        <dbReference type="SAM" id="MobiDB-lite"/>
    </source>
</evidence>
<dbReference type="SUPFAM" id="SSF53474">
    <property type="entry name" value="alpha/beta-Hydrolases"/>
    <property type="match status" value="1"/>
</dbReference>
<dbReference type="GO" id="GO:0005829">
    <property type="term" value="C:cytosol"/>
    <property type="evidence" value="ECO:0007669"/>
    <property type="project" value="TreeGrafter"/>
</dbReference>
<dbReference type="Gene3D" id="3.30.300.30">
    <property type="match status" value="2"/>
</dbReference>
<dbReference type="InterPro" id="IPR036736">
    <property type="entry name" value="ACP-like_sf"/>
</dbReference>
<dbReference type="Pfam" id="PF00668">
    <property type="entry name" value="Condensation"/>
    <property type="match status" value="2"/>
</dbReference>
<dbReference type="SUPFAM" id="SSF52777">
    <property type="entry name" value="CoA-dependent acyltransferases"/>
    <property type="match status" value="4"/>
</dbReference>
<dbReference type="InterPro" id="IPR020845">
    <property type="entry name" value="AMP-binding_CS"/>
</dbReference>
<dbReference type="PANTHER" id="PTHR45527">
    <property type="entry name" value="NONRIBOSOMAL PEPTIDE SYNTHETASE"/>
    <property type="match status" value="1"/>
</dbReference>
<keyword evidence="4" id="KW-0597">Phosphoprotein</keyword>
<feature type="domain" description="Carrier" evidence="6">
    <location>
        <begin position="2006"/>
        <end position="2081"/>
    </location>
</feature>
<dbReference type="InterPro" id="IPR000873">
    <property type="entry name" value="AMP-dep_synth/lig_dom"/>
</dbReference>
<dbReference type="Gene3D" id="3.40.50.1820">
    <property type="entry name" value="alpha/beta hydrolase"/>
    <property type="match status" value="1"/>
</dbReference>
<dbReference type="Gene3D" id="1.10.1200.10">
    <property type="entry name" value="ACP-like"/>
    <property type="match status" value="2"/>
</dbReference>
<dbReference type="InterPro" id="IPR020806">
    <property type="entry name" value="PKS_PP-bd"/>
</dbReference>
<protein>
    <submittedName>
        <fullName evidence="7">Amino acid adenylation domain-containing protein</fullName>
    </submittedName>
</protein>
<dbReference type="SUPFAM" id="SSF56801">
    <property type="entry name" value="Acetyl-CoA synthetase-like"/>
    <property type="match status" value="2"/>
</dbReference>
<dbReference type="RefSeq" id="WP_091573752.1">
    <property type="nucleotide sequence ID" value="NZ_FLRH01000003.1"/>
</dbReference>
<dbReference type="Proteomes" id="UP000199558">
    <property type="component" value="Unassembled WGS sequence"/>
</dbReference>
<feature type="domain" description="Carrier" evidence="6">
    <location>
        <begin position="971"/>
        <end position="1046"/>
    </location>
</feature>
<name>A0A1A9B9S1_9ACTN</name>
<evidence type="ECO:0000256" key="4">
    <source>
        <dbReference type="ARBA" id="ARBA00022553"/>
    </source>
</evidence>
<dbReference type="FunFam" id="1.10.1200.10:FF:000005">
    <property type="entry name" value="Nonribosomal peptide synthetase 1"/>
    <property type="match status" value="1"/>
</dbReference>
<dbReference type="Pfam" id="PF00501">
    <property type="entry name" value="AMP-binding"/>
    <property type="match status" value="2"/>
</dbReference>
<dbReference type="Pfam" id="PF13193">
    <property type="entry name" value="AMP-binding_C"/>
    <property type="match status" value="2"/>
</dbReference>
<evidence type="ECO:0000313" key="8">
    <source>
        <dbReference type="Proteomes" id="UP000199558"/>
    </source>
</evidence>
<dbReference type="Pfam" id="PF00550">
    <property type="entry name" value="PP-binding"/>
    <property type="match status" value="2"/>
</dbReference>
<feature type="region of interest" description="Disordered" evidence="5">
    <location>
        <begin position="226"/>
        <end position="245"/>
    </location>
</feature>
<comment type="similarity">
    <text evidence="2">Belongs to the ATP-dependent AMP-binding enzyme family.</text>
</comment>
<dbReference type="Gene3D" id="3.40.50.980">
    <property type="match status" value="4"/>
</dbReference>
<dbReference type="Gene3D" id="3.30.559.10">
    <property type="entry name" value="Chloramphenicol acetyltransferase-like domain"/>
    <property type="match status" value="2"/>
</dbReference>
<dbReference type="GO" id="GO:0008610">
    <property type="term" value="P:lipid biosynthetic process"/>
    <property type="evidence" value="ECO:0007669"/>
    <property type="project" value="UniProtKB-ARBA"/>
</dbReference>
<dbReference type="CDD" id="cd05930">
    <property type="entry name" value="A_NRPS"/>
    <property type="match status" value="1"/>
</dbReference>
<organism evidence="7 8">
    <name type="scientific">Micromonospora sediminicola</name>
    <dbReference type="NCBI Taxonomy" id="946078"/>
    <lineage>
        <taxon>Bacteria</taxon>
        <taxon>Bacillati</taxon>
        <taxon>Actinomycetota</taxon>
        <taxon>Actinomycetes</taxon>
        <taxon>Micromonosporales</taxon>
        <taxon>Micromonosporaceae</taxon>
        <taxon>Micromonospora</taxon>
    </lineage>
</organism>
<evidence type="ECO:0000259" key="6">
    <source>
        <dbReference type="PROSITE" id="PS50075"/>
    </source>
</evidence>
<dbReference type="PROSITE" id="PS00012">
    <property type="entry name" value="PHOSPHOPANTETHEINE"/>
    <property type="match status" value="2"/>
</dbReference>
<dbReference type="GO" id="GO:0047527">
    <property type="term" value="F:2,3-dihydroxybenzoate-serine ligase activity"/>
    <property type="evidence" value="ECO:0007669"/>
    <property type="project" value="TreeGrafter"/>
</dbReference>
<evidence type="ECO:0000313" key="7">
    <source>
        <dbReference type="EMBL" id="SBT65883.1"/>
    </source>
</evidence>
<dbReference type="InterPro" id="IPR023213">
    <property type="entry name" value="CAT-like_dom_sf"/>
</dbReference>
<dbReference type="PROSITE" id="PS50075">
    <property type="entry name" value="CARRIER"/>
    <property type="match status" value="2"/>
</dbReference>
<dbReference type="Gene3D" id="2.30.38.10">
    <property type="entry name" value="Luciferase, Domain 3"/>
    <property type="match status" value="2"/>
</dbReference>
<keyword evidence="3" id="KW-0596">Phosphopantetheine</keyword>
<dbReference type="GO" id="GO:0043041">
    <property type="term" value="P:amino acid activation for nonribosomal peptide biosynthetic process"/>
    <property type="evidence" value="ECO:0007669"/>
    <property type="project" value="TreeGrafter"/>
</dbReference>
<dbReference type="GO" id="GO:0009366">
    <property type="term" value="C:enterobactin synthetase complex"/>
    <property type="evidence" value="ECO:0007669"/>
    <property type="project" value="TreeGrafter"/>
</dbReference>
<accession>A0A1A9B9S1</accession>
<proteinExistence type="inferred from homology"/>
<dbReference type="SMART" id="SM00823">
    <property type="entry name" value="PKS_PP"/>
    <property type="match status" value="2"/>
</dbReference>
<dbReference type="GO" id="GO:0072330">
    <property type="term" value="P:monocarboxylic acid biosynthetic process"/>
    <property type="evidence" value="ECO:0007669"/>
    <property type="project" value="UniProtKB-ARBA"/>
</dbReference>
<dbReference type="SUPFAM" id="SSF47336">
    <property type="entry name" value="ACP-like"/>
    <property type="match status" value="2"/>
</dbReference>
<dbReference type="InterPro" id="IPR006162">
    <property type="entry name" value="Ppantetheine_attach_site"/>
</dbReference>
<reference evidence="8" key="1">
    <citation type="submission" date="2016-06" db="EMBL/GenBank/DDBJ databases">
        <authorList>
            <person name="Varghese N."/>
            <person name="Submissions Spin"/>
        </authorList>
    </citation>
    <scope>NUCLEOTIDE SEQUENCE [LARGE SCALE GENOMIC DNA]</scope>
    <source>
        <strain evidence="8">DSM 45794</strain>
    </source>
</reference>
<keyword evidence="8" id="KW-1185">Reference proteome</keyword>
<dbReference type="EMBL" id="FLRH01000003">
    <property type="protein sequence ID" value="SBT65883.1"/>
    <property type="molecule type" value="Genomic_DNA"/>
</dbReference>